<sequence>MIAKKSALAAVYHAYPALSRGKVRHRGRQVDENESPYYI</sequence>
<dbReference type="EMBL" id="AEQO01000145">
    <property type="protein sequence ID" value="EFV04096.1"/>
    <property type="molecule type" value="Genomic_DNA"/>
</dbReference>
<reference evidence="1 2" key="1">
    <citation type="submission" date="2010-12" db="EMBL/GenBank/DDBJ databases">
        <authorList>
            <person name="Muzny D."/>
            <person name="Qin X."/>
            <person name="Deng J."/>
            <person name="Jiang H."/>
            <person name="Liu Y."/>
            <person name="Qu J."/>
            <person name="Song X.-Z."/>
            <person name="Zhang L."/>
            <person name="Thornton R."/>
            <person name="Coyle M."/>
            <person name="Francisco L."/>
            <person name="Jackson L."/>
            <person name="Javaid M."/>
            <person name="Korchina V."/>
            <person name="Kovar C."/>
            <person name="Mata R."/>
            <person name="Mathew T."/>
            <person name="Ngo R."/>
            <person name="Nguyen L."/>
            <person name="Nguyen N."/>
            <person name="Okwuonu G."/>
            <person name="Ongeri F."/>
            <person name="Pham C."/>
            <person name="Simmons D."/>
            <person name="Wilczek-Boney K."/>
            <person name="Hale W."/>
            <person name="Jakkamsetti A."/>
            <person name="Pham P."/>
            <person name="Ruth R."/>
            <person name="San Lucas F."/>
            <person name="Warren J."/>
            <person name="Zhang J."/>
            <person name="Zhao Z."/>
            <person name="Zhou C."/>
            <person name="Zhu D."/>
            <person name="Lee S."/>
            <person name="Bess C."/>
            <person name="Blankenburg K."/>
            <person name="Forbes L."/>
            <person name="Fu Q."/>
            <person name="Gubbala S."/>
            <person name="Hirani K."/>
            <person name="Jayaseelan J.C."/>
            <person name="Lara F."/>
            <person name="Munidasa M."/>
            <person name="Palculict T."/>
            <person name="Patil S."/>
            <person name="Pu L.-L."/>
            <person name="Saada N."/>
            <person name="Tang L."/>
            <person name="Weissenberger G."/>
            <person name="Zhu Y."/>
            <person name="Hemphill L."/>
            <person name="Shang Y."/>
            <person name="Youmans B."/>
            <person name="Ayvaz T."/>
            <person name="Ross M."/>
            <person name="Santibanez J."/>
            <person name="Aqrawi P."/>
            <person name="Gross S."/>
            <person name="Joshi V."/>
            <person name="Fowler G."/>
            <person name="Nazareth L."/>
            <person name="Reid J."/>
            <person name="Worley K."/>
            <person name="Petrosino J."/>
            <person name="Highlander S."/>
            <person name="Gibbs R."/>
        </authorList>
    </citation>
    <scope>NUCLEOTIDE SEQUENCE [LARGE SCALE GENOMIC DNA]</scope>
    <source>
        <strain evidence="1 2">DSM 15606</strain>
    </source>
</reference>
<accession>E6MQI2</accession>
<evidence type="ECO:0000313" key="1">
    <source>
        <dbReference type="EMBL" id="EFV04096.1"/>
    </source>
</evidence>
<name>E6MQI2_9BACT</name>
<comment type="caution">
    <text evidence="1">The sequence shown here is derived from an EMBL/GenBank/DDBJ whole genome shotgun (WGS) entry which is preliminary data.</text>
</comment>
<organism evidence="1 2">
    <name type="scientific">Segatella salivae DSM 15606</name>
    <dbReference type="NCBI Taxonomy" id="888832"/>
    <lineage>
        <taxon>Bacteria</taxon>
        <taxon>Pseudomonadati</taxon>
        <taxon>Bacteroidota</taxon>
        <taxon>Bacteroidia</taxon>
        <taxon>Bacteroidales</taxon>
        <taxon>Prevotellaceae</taxon>
        <taxon>Segatella</taxon>
    </lineage>
</organism>
<keyword evidence="2" id="KW-1185">Reference proteome</keyword>
<dbReference type="AlphaFoldDB" id="E6MQI2"/>
<evidence type="ECO:0000313" key="2">
    <source>
        <dbReference type="Proteomes" id="UP000003874"/>
    </source>
</evidence>
<proteinExistence type="predicted"/>
<dbReference type="STRING" id="888832.HMPREF9420_1750"/>
<dbReference type="HOGENOM" id="CLU_3314851_0_0_10"/>
<dbReference type="Proteomes" id="UP000003874">
    <property type="component" value="Unassembled WGS sequence"/>
</dbReference>
<protein>
    <submittedName>
        <fullName evidence="1">Uncharacterized protein</fullName>
    </submittedName>
</protein>
<gene>
    <name evidence="1" type="ORF">HMPREF9420_1750</name>
</gene>